<dbReference type="SMART" id="SM01354">
    <property type="entry name" value="BLVR"/>
    <property type="match status" value="1"/>
</dbReference>
<dbReference type="PANTHER" id="PTHR22781">
    <property type="entry name" value="DELTA ADAPTIN-RELATED"/>
    <property type="match status" value="1"/>
</dbReference>
<comment type="caution">
    <text evidence="9">The sequence shown here is derived from an EMBL/GenBank/DDBJ whole genome shotgun (WGS) entry which is preliminary data.</text>
</comment>
<feature type="compositionally biased region" description="Basic and acidic residues" evidence="7">
    <location>
        <begin position="233"/>
        <end position="253"/>
    </location>
</feature>
<dbReference type="GO" id="GO:0043195">
    <property type="term" value="C:terminal bouton"/>
    <property type="evidence" value="ECO:0007669"/>
    <property type="project" value="TreeGrafter"/>
</dbReference>
<keyword evidence="5" id="KW-0653">Protein transport</keyword>
<evidence type="ECO:0000313" key="9">
    <source>
        <dbReference type="EMBL" id="EJW76336.1"/>
    </source>
</evidence>
<evidence type="ECO:0000256" key="1">
    <source>
        <dbReference type="ARBA" id="ARBA00004308"/>
    </source>
</evidence>
<dbReference type="InterPro" id="IPR010474">
    <property type="entry name" value="AP3D_dom_metazoa"/>
</dbReference>
<comment type="similarity">
    <text evidence="2">Belongs to the adaptor complexes large subunit family.</text>
</comment>
<organism evidence="9 10">
    <name type="scientific">Wuchereria bancrofti</name>
    <dbReference type="NCBI Taxonomy" id="6293"/>
    <lineage>
        <taxon>Eukaryota</taxon>
        <taxon>Metazoa</taxon>
        <taxon>Ecdysozoa</taxon>
        <taxon>Nematoda</taxon>
        <taxon>Chromadorea</taxon>
        <taxon>Rhabditida</taxon>
        <taxon>Spirurina</taxon>
        <taxon>Spiruromorpha</taxon>
        <taxon>Filarioidea</taxon>
        <taxon>Onchocercidae</taxon>
        <taxon>Wuchereria</taxon>
    </lineage>
</organism>
<evidence type="ECO:0000256" key="3">
    <source>
        <dbReference type="ARBA" id="ARBA00022448"/>
    </source>
</evidence>
<dbReference type="InterPro" id="IPR017105">
    <property type="entry name" value="AP3_complex_dsu"/>
</dbReference>
<evidence type="ECO:0000256" key="4">
    <source>
        <dbReference type="ARBA" id="ARBA00022737"/>
    </source>
</evidence>
<evidence type="ECO:0000256" key="5">
    <source>
        <dbReference type="ARBA" id="ARBA00022927"/>
    </source>
</evidence>
<dbReference type="GO" id="GO:0006896">
    <property type="term" value="P:Golgi to vacuole transport"/>
    <property type="evidence" value="ECO:0007669"/>
    <property type="project" value="TreeGrafter"/>
</dbReference>
<dbReference type="EMBL" id="ADBV01009216">
    <property type="protein sequence ID" value="EJW76336.1"/>
    <property type="molecule type" value="Genomic_DNA"/>
</dbReference>
<reference evidence="10" key="1">
    <citation type="submission" date="2012-08" db="EMBL/GenBank/DDBJ databases">
        <title>The Genome Sequence of Wuchereria bancrofti.</title>
        <authorList>
            <person name="Nutman T.B."/>
            <person name="Fink D.L."/>
            <person name="Russ C."/>
            <person name="Young S."/>
            <person name="Zeng Q."/>
            <person name="Koehrsen M."/>
            <person name="Alvarado L."/>
            <person name="Berlin A."/>
            <person name="Chapman S.B."/>
            <person name="Chen Z."/>
            <person name="Freedman E."/>
            <person name="Gellesch M."/>
            <person name="Goldberg J."/>
            <person name="Griggs A."/>
            <person name="Gujja S."/>
            <person name="Heilman E.R."/>
            <person name="Heiman D."/>
            <person name="Hepburn T."/>
            <person name="Howarth C."/>
            <person name="Jen D."/>
            <person name="Larson L."/>
            <person name="Lewis B."/>
            <person name="Mehta T."/>
            <person name="Park D."/>
            <person name="Pearson M."/>
            <person name="Roberts A."/>
            <person name="Saif S."/>
            <person name="Shea T."/>
            <person name="Shenoy N."/>
            <person name="Sisk P."/>
            <person name="Stolte C."/>
            <person name="Sykes S."/>
            <person name="Walk T."/>
            <person name="White J."/>
            <person name="Yandava C."/>
            <person name="Haas B."/>
            <person name="Henn M.R."/>
            <person name="Nusbaum C."/>
            <person name="Birren B."/>
        </authorList>
    </citation>
    <scope>NUCLEOTIDE SEQUENCE [LARGE SCALE GENOMIC DNA]</scope>
    <source>
        <strain evidence="10">NA</strain>
    </source>
</reference>
<dbReference type="GO" id="GO:0098943">
    <property type="term" value="P:neurotransmitter receptor transport, postsynaptic endosome to lysosome"/>
    <property type="evidence" value="ECO:0007669"/>
    <property type="project" value="TreeGrafter"/>
</dbReference>
<evidence type="ECO:0000256" key="6">
    <source>
        <dbReference type="ARBA" id="ARBA00023136"/>
    </source>
</evidence>
<feature type="region of interest" description="Disordered" evidence="7">
    <location>
        <begin position="319"/>
        <end position="338"/>
    </location>
</feature>
<dbReference type="Gene3D" id="1.25.10.10">
    <property type="entry name" value="Leucine-rich Repeat Variant"/>
    <property type="match status" value="1"/>
</dbReference>
<dbReference type="AlphaFoldDB" id="J9E272"/>
<proteinExistence type="inferred from homology"/>
<dbReference type="GO" id="GO:0006623">
    <property type="term" value="P:protein targeting to vacuole"/>
    <property type="evidence" value="ECO:0007669"/>
    <property type="project" value="TreeGrafter"/>
</dbReference>
<dbReference type="GO" id="GO:0010008">
    <property type="term" value="C:endosome membrane"/>
    <property type="evidence" value="ECO:0007669"/>
    <property type="project" value="TreeGrafter"/>
</dbReference>
<comment type="subcellular location">
    <subcellularLocation>
        <location evidence="1">Endomembrane system</location>
    </subcellularLocation>
</comment>
<dbReference type="GO" id="GO:0048499">
    <property type="term" value="P:synaptic vesicle membrane organization"/>
    <property type="evidence" value="ECO:0007669"/>
    <property type="project" value="TreeGrafter"/>
</dbReference>
<dbReference type="Pfam" id="PF01602">
    <property type="entry name" value="Adaptin_N"/>
    <property type="match status" value="1"/>
</dbReference>
<evidence type="ECO:0000313" key="10">
    <source>
        <dbReference type="Proteomes" id="UP000004810"/>
    </source>
</evidence>
<feature type="domain" description="AP-3 complex subunit delta" evidence="8">
    <location>
        <begin position="247"/>
        <end position="338"/>
    </location>
</feature>
<dbReference type="Proteomes" id="UP000004810">
    <property type="component" value="Unassembled WGS sequence"/>
</dbReference>
<sequence>MLDVSVRVQSIRHFSVSQMALLVENAHLLLAGSAQHRSNMCEVLLAAAWICGEYCEHLCNVQGVLEAMLKAKIPIMPGHILSVYMQNIAKLYAVLLTRAEAENDWDGIDSLDNLLLSKLPEFVLADHLEAQERACTFLAILKIIERFHSNHEKVGEEFAKLFEGELNPVAAKAQKKVPIPEGLDLDAWIYEPDLEDEASELENENASGNTAMRPEFAVFGGPSRYSSDEDRDYGEKLSKTKESKDELSEEELQKRLKQRQAEIENNPYYMKGEIKSNASKRLTRTPLGAAEKLGSTPDLQSPLEIPGVVGLNKYMEQQQSTLSWKTAKKEKRKLKEEK</sequence>
<dbReference type="InterPro" id="IPR002553">
    <property type="entry name" value="Clathrin/coatomer_adapt-like_N"/>
</dbReference>
<accession>J9E272</accession>
<dbReference type="GO" id="GO:0048490">
    <property type="term" value="P:anterograde synaptic vesicle transport"/>
    <property type="evidence" value="ECO:0007669"/>
    <property type="project" value="TreeGrafter"/>
</dbReference>
<evidence type="ECO:0000256" key="7">
    <source>
        <dbReference type="SAM" id="MobiDB-lite"/>
    </source>
</evidence>
<dbReference type="PANTHER" id="PTHR22781:SF12">
    <property type="entry name" value="AP-3 COMPLEX SUBUNIT DELTA-1"/>
    <property type="match status" value="1"/>
</dbReference>
<protein>
    <recommendedName>
        <fullName evidence="8">AP-3 complex subunit delta domain-containing protein</fullName>
    </recommendedName>
</protein>
<feature type="region of interest" description="Disordered" evidence="7">
    <location>
        <begin position="214"/>
        <end position="253"/>
    </location>
</feature>
<keyword evidence="3" id="KW-0813">Transport</keyword>
<dbReference type="GO" id="GO:1904115">
    <property type="term" value="C:axon cytoplasm"/>
    <property type="evidence" value="ECO:0007669"/>
    <property type="project" value="GOC"/>
</dbReference>
<evidence type="ECO:0000259" key="8">
    <source>
        <dbReference type="SMART" id="SM01354"/>
    </source>
</evidence>
<dbReference type="GO" id="GO:0030123">
    <property type="term" value="C:AP-3 adaptor complex"/>
    <property type="evidence" value="ECO:0007669"/>
    <property type="project" value="InterPro"/>
</dbReference>
<name>J9E272_WUCBA</name>
<keyword evidence="6" id="KW-0472">Membrane</keyword>
<dbReference type="GO" id="GO:0016182">
    <property type="term" value="P:synaptic vesicle budding from endosome"/>
    <property type="evidence" value="ECO:0007669"/>
    <property type="project" value="TreeGrafter"/>
</dbReference>
<gene>
    <name evidence="9" type="ORF">WUBG_12757</name>
</gene>
<keyword evidence="4" id="KW-0677">Repeat</keyword>
<evidence type="ECO:0000256" key="2">
    <source>
        <dbReference type="ARBA" id="ARBA00006613"/>
    </source>
</evidence>
<dbReference type="GO" id="GO:0098830">
    <property type="term" value="C:presynaptic endosome"/>
    <property type="evidence" value="ECO:0007669"/>
    <property type="project" value="TreeGrafter"/>
</dbReference>
<dbReference type="InterPro" id="IPR011989">
    <property type="entry name" value="ARM-like"/>
</dbReference>
<dbReference type="Pfam" id="PF06375">
    <property type="entry name" value="AP3D1"/>
    <property type="match status" value="1"/>
</dbReference>